<comment type="caution">
    <text evidence="1">The sequence shown here is derived from an EMBL/GenBank/DDBJ whole genome shotgun (WGS) entry which is preliminary data.</text>
</comment>
<protein>
    <recommendedName>
        <fullName evidence="2">DUF935 family protein</fullName>
    </recommendedName>
</protein>
<accession>A0A0F9MH40</accession>
<evidence type="ECO:0000313" key="1">
    <source>
        <dbReference type="EMBL" id="KKN05159.1"/>
    </source>
</evidence>
<organism evidence="1">
    <name type="scientific">marine sediment metagenome</name>
    <dbReference type="NCBI Taxonomy" id="412755"/>
    <lineage>
        <taxon>unclassified sequences</taxon>
        <taxon>metagenomes</taxon>
        <taxon>ecological metagenomes</taxon>
    </lineage>
</organism>
<gene>
    <name evidence="1" type="ORF">LCGC14_1090160</name>
</gene>
<dbReference type="Pfam" id="PF06074">
    <property type="entry name" value="Portal_Mu"/>
    <property type="match status" value="1"/>
</dbReference>
<name>A0A0F9MH40_9ZZZZ</name>
<proteinExistence type="predicted"/>
<reference evidence="1" key="1">
    <citation type="journal article" date="2015" name="Nature">
        <title>Complex archaea that bridge the gap between prokaryotes and eukaryotes.</title>
        <authorList>
            <person name="Spang A."/>
            <person name="Saw J.H."/>
            <person name="Jorgensen S.L."/>
            <person name="Zaremba-Niedzwiedzka K."/>
            <person name="Martijn J."/>
            <person name="Lind A.E."/>
            <person name="van Eijk R."/>
            <person name="Schleper C."/>
            <person name="Guy L."/>
            <person name="Ettema T.J."/>
        </authorList>
    </citation>
    <scope>NUCLEOTIDE SEQUENCE</scope>
</reference>
<dbReference type="EMBL" id="LAZR01004836">
    <property type="protein sequence ID" value="KKN05159.1"/>
    <property type="molecule type" value="Genomic_DNA"/>
</dbReference>
<dbReference type="InterPro" id="IPR009279">
    <property type="entry name" value="Portal_Mu"/>
</dbReference>
<evidence type="ECO:0008006" key="2">
    <source>
        <dbReference type="Google" id="ProtNLM"/>
    </source>
</evidence>
<sequence length="415" mass="46117">MAVGSGNNTGRMQIEIGRKIRWSSTYDSKRDYLSNDLTPERLTSLLVEVDDGDIAAMAELQEEMEGKDAHLQGVSARRREALTALDWKIEPPENTPKDQLALAQIAADYCDETLRQMSTWAETLEHLATATGPGVAAVELVWRVGLDGYALASTNDIPGHRLIRDIDSPDIWVITDEKPQGQPAPPGKYVMHLPNSRAGFPFRVTLTRAQGYLFLMRHFSLSDWASFLELFGMPVRWGKVDKDATPAERTMAESFVRDMTTDAWGTASSVDLQLIEANRGVQPFSDMVDWIESKTSILWLGQTLTTEMGSVGSFAAAQVHQNVKASILKSDVKSERRTIREQVLRPMVALRFPGTGAVVPEFNRQILEAADVEGDRLKMDKLTKAGEMNLPIDVDVQYDMLGIPQPAVEMDKVPE</sequence>
<dbReference type="AlphaFoldDB" id="A0A0F9MH40"/>